<dbReference type="AlphaFoldDB" id="A0A2H0NC60"/>
<evidence type="ECO:0000256" key="2">
    <source>
        <dbReference type="SAM" id="Phobius"/>
    </source>
</evidence>
<evidence type="ECO:0000256" key="1">
    <source>
        <dbReference type="SAM" id="MobiDB-lite"/>
    </source>
</evidence>
<dbReference type="Proteomes" id="UP000230564">
    <property type="component" value="Unassembled WGS sequence"/>
</dbReference>
<evidence type="ECO:0000313" key="4">
    <source>
        <dbReference type="Proteomes" id="UP000230564"/>
    </source>
</evidence>
<name>A0A2H0NC60_9BACT</name>
<proteinExistence type="predicted"/>
<dbReference type="EMBL" id="PCWQ01000012">
    <property type="protein sequence ID" value="PIR06488.1"/>
    <property type="molecule type" value="Genomic_DNA"/>
</dbReference>
<gene>
    <name evidence="3" type="ORF">COV55_03020</name>
</gene>
<keyword evidence="2" id="KW-0472">Membrane</keyword>
<protein>
    <recommendedName>
        <fullName evidence="5">DUF5668 domain-containing protein</fullName>
    </recommendedName>
</protein>
<evidence type="ECO:0008006" key="5">
    <source>
        <dbReference type="Google" id="ProtNLM"/>
    </source>
</evidence>
<feature type="region of interest" description="Disordered" evidence="1">
    <location>
        <begin position="59"/>
        <end position="85"/>
    </location>
</feature>
<accession>A0A2H0NC60</accession>
<keyword evidence="2" id="KW-0812">Transmembrane</keyword>
<sequence>MAKENKGIAIIGLILIIVGILLILAGPVFGWLEGNIVLYAGIICLVIGIIIKIFAKGGKGDVGSGTPMETKSEDSSQTPPKEPEF</sequence>
<organism evidence="3 4">
    <name type="scientific">Candidatus Komeilibacteria bacterium CG11_big_fil_rev_8_21_14_0_20_36_20</name>
    <dbReference type="NCBI Taxonomy" id="1974477"/>
    <lineage>
        <taxon>Bacteria</taxon>
        <taxon>Candidatus Komeiliibacteriota</taxon>
    </lineage>
</organism>
<reference evidence="3 4" key="1">
    <citation type="submission" date="2017-09" db="EMBL/GenBank/DDBJ databases">
        <title>Depth-based differentiation of microbial function through sediment-hosted aquifers and enrichment of novel symbionts in the deep terrestrial subsurface.</title>
        <authorList>
            <person name="Probst A.J."/>
            <person name="Ladd B."/>
            <person name="Jarett J.K."/>
            <person name="Geller-Mcgrath D.E."/>
            <person name="Sieber C.M."/>
            <person name="Emerson J.B."/>
            <person name="Anantharaman K."/>
            <person name="Thomas B.C."/>
            <person name="Malmstrom R."/>
            <person name="Stieglmeier M."/>
            <person name="Klingl A."/>
            <person name="Woyke T."/>
            <person name="Ryan C.M."/>
            <person name="Banfield J.F."/>
        </authorList>
    </citation>
    <scope>NUCLEOTIDE SEQUENCE [LARGE SCALE GENOMIC DNA]</scope>
    <source>
        <strain evidence="3">CG11_big_fil_rev_8_21_14_0_20_36_20</strain>
    </source>
</reference>
<feature type="transmembrane region" description="Helical" evidence="2">
    <location>
        <begin position="36"/>
        <end position="55"/>
    </location>
</feature>
<evidence type="ECO:0000313" key="3">
    <source>
        <dbReference type="EMBL" id="PIR06488.1"/>
    </source>
</evidence>
<comment type="caution">
    <text evidence="3">The sequence shown here is derived from an EMBL/GenBank/DDBJ whole genome shotgun (WGS) entry which is preliminary data.</text>
</comment>
<feature type="transmembrane region" description="Helical" evidence="2">
    <location>
        <begin position="7"/>
        <end position="30"/>
    </location>
</feature>
<keyword evidence="2" id="KW-1133">Transmembrane helix</keyword>